<keyword evidence="10" id="KW-1185">Reference proteome</keyword>
<evidence type="ECO:0000256" key="1">
    <source>
        <dbReference type="ARBA" id="ARBA00004651"/>
    </source>
</evidence>
<feature type="transmembrane region" description="Helical" evidence="7">
    <location>
        <begin position="105"/>
        <end position="129"/>
    </location>
</feature>
<feature type="transmembrane region" description="Helical" evidence="7">
    <location>
        <begin position="168"/>
        <end position="186"/>
    </location>
</feature>
<evidence type="ECO:0000256" key="2">
    <source>
        <dbReference type="ARBA" id="ARBA00022448"/>
    </source>
</evidence>
<gene>
    <name evidence="9" type="ORF">Raf01_37310</name>
</gene>
<dbReference type="GO" id="GO:0055085">
    <property type="term" value="P:transmembrane transport"/>
    <property type="evidence" value="ECO:0007669"/>
    <property type="project" value="InterPro"/>
</dbReference>
<dbReference type="AlphaFoldDB" id="A0A8J3QRY8"/>
<dbReference type="PANTHER" id="PTHR43386:SF1">
    <property type="entry name" value="D,D-DIPEPTIDE TRANSPORT SYSTEM PERMEASE PROTEIN DDPC-RELATED"/>
    <property type="match status" value="1"/>
</dbReference>
<organism evidence="9 10">
    <name type="scientific">Rugosimonospora africana</name>
    <dbReference type="NCBI Taxonomy" id="556532"/>
    <lineage>
        <taxon>Bacteria</taxon>
        <taxon>Bacillati</taxon>
        <taxon>Actinomycetota</taxon>
        <taxon>Actinomycetes</taxon>
        <taxon>Micromonosporales</taxon>
        <taxon>Micromonosporaceae</taxon>
        <taxon>Rugosimonospora</taxon>
    </lineage>
</organism>
<dbReference type="Proteomes" id="UP000642748">
    <property type="component" value="Unassembled WGS sequence"/>
</dbReference>
<dbReference type="InterPro" id="IPR000515">
    <property type="entry name" value="MetI-like"/>
</dbReference>
<evidence type="ECO:0000313" key="9">
    <source>
        <dbReference type="EMBL" id="GIH15559.1"/>
    </source>
</evidence>
<evidence type="ECO:0000256" key="7">
    <source>
        <dbReference type="RuleBase" id="RU363032"/>
    </source>
</evidence>
<dbReference type="Pfam" id="PF00528">
    <property type="entry name" value="BPD_transp_1"/>
    <property type="match status" value="1"/>
</dbReference>
<dbReference type="Pfam" id="PF12911">
    <property type="entry name" value="OppC_N"/>
    <property type="match status" value="1"/>
</dbReference>
<dbReference type="PROSITE" id="PS50928">
    <property type="entry name" value="ABC_TM1"/>
    <property type="match status" value="1"/>
</dbReference>
<dbReference type="CDD" id="cd06261">
    <property type="entry name" value="TM_PBP2"/>
    <property type="match status" value="1"/>
</dbReference>
<dbReference type="EMBL" id="BONZ01000035">
    <property type="protein sequence ID" value="GIH15559.1"/>
    <property type="molecule type" value="Genomic_DNA"/>
</dbReference>
<dbReference type="Gene3D" id="1.10.3720.10">
    <property type="entry name" value="MetI-like"/>
    <property type="match status" value="1"/>
</dbReference>
<evidence type="ECO:0000256" key="3">
    <source>
        <dbReference type="ARBA" id="ARBA00022475"/>
    </source>
</evidence>
<keyword evidence="6 7" id="KW-0472">Membrane</keyword>
<proteinExistence type="inferred from homology"/>
<name>A0A8J3QRY8_9ACTN</name>
<comment type="subcellular location">
    <subcellularLocation>
        <location evidence="1 7">Cell membrane</location>
        <topology evidence="1 7">Multi-pass membrane protein</topology>
    </subcellularLocation>
</comment>
<dbReference type="InterPro" id="IPR050366">
    <property type="entry name" value="BP-dependent_transpt_permease"/>
</dbReference>
<feature type="domain" description="ABC transmembrane type-1" evidence="8">
    <location>
        <begin position="101"/>
        <end position="293"/>
    </location>
</feature>
<evidence type="ECO:0000256" key="6">
    <source>
        <dbReference type="ARBA" id="ARBA00023136"/>
    </source>
</evidence>
<evidence type="ECO:0000256" key="4">
    <source>
        <dbReference type="ARBA" id="ARBA00022692"/>
    </source>
</evidence>
<dbReference type="SUPFAM" id="SSF161098">
    <property type="entry name" value="MetI-like"/>
    <property type="match status" value="1"/>
</dbReference>
<keyword evidence="3" id="KW-1003">Cell membrane</keyword>
<dbReference type="InterPro" id="IPR025966">
    <property type="entry name" value="OppC_N"/>
</dbReference>
<feature type="transmembrane region" description="Helical" evidence="7">
    <location>
        <begin position="27"/>
        <end position="51"/>
    </location>
</feature>
<evidence type="ECO:0000256" key="5">
    <source>
        <dbReference type="ARBA" id="ARBA00022989"/>
    </source>
</evidence>
<comment type="caution">
    <text evidence="9">The sequence shown here is derived from an EMBL/GenBank/DDBJ whole genome shotgun (WGS) entry which is preliminary data.</text>
</comment>
<feature type="transmembrane region" description="Helical" evidence="7">
    <location>
        <begin position="141"/>
        <end position="162"/>
    </location>
</feature>
<dbReference type="GO" id="GO:0005886">
    <property type="term" value="C:plasma membrane"/>
    <property type="evidence" value="ECO:0007669"/>
    <property type="project" value="UniProtKB-SubCell"/>
</dbReference>
<protein>
    <submittedName>
        <fullName evidence="9">Peptide ABC transporter permease</fullName>
    </submittedName>
</protein>
<keyword evidence="4 7" id="KW-0812">Transmembrane</keyword>
<dbReference type="PANTHER" id="PTHR43386">
    <property type="entry name" value="OLIGOPEPTIDE TRANSPORT SYSTEM PERMEASE PROTEIN APPC"/>
    <property type="match status" value="1"/>
</dbReference>
<keyword evidence="2 7" id="KW-0813">Transport</keyword>
<evidence type="ECO:0000313" key="10">
    <source>
        <dbReference type="Proteomes" id="UP000642748"/>
    </source>
</evidence>
<evidence type="ECO:0000259" key="8">
    <source>
        <dbReference type="PROSITE" id="PS50928"/>
    </source>
</evidence>
<comment type="similarity">
    <text evidence="7">Belongs to the binding-protein-dependent transport system permease family.</text>
</comment>
<sequence length="308" mass="32293">MSAAQIGSPDVARRGSETWRRLLADRWAAIGAVVVVLLVLFAVLAPVLAGIEGQDAYTYHLDALADSGAPLGSGGGMSGRHWFGVEPRTGRDLFAIVAFGARTSLLIGVGATAVAVLLGVAVGVTAGYFGGWYDRLISRGVDVLFGFPSLIFMIAVGAIVPARFPRSSLILLVIGFFGWPPVARVVRGQTLVLRRRTFVVASEAMGAGSVHVLVRQLLPNLGATVIVYATMLVPGMIGAEAALSFLGVGVPPPTPSWGRTIGSAIDWVSTDVMFLLFPGLALFAATLSFNLLGDGLRDALDPRLRGLR</sequence>
<feature type="transmembrane region" description="Helical" evidence="7">
    <location>
        <begin position="272"/>
        <end position="293"/>
    </location>
</feature>
<keyword evidence="5 7" id="KW-1133">Transmembrane helix</keyword>
<feature type="transmembrane region" description="Helical" evidence="7">
    <location>
        <begin position="225"/>
        <end position="252"/>
    </location>
</feature>
<dbReference type="InterPro" id="IPR035906">
    <property type="entry name" value="MetI-like_sf"/>
</dbReference>
<dbReference type="RefSeq" id="WP_239133724.1">
    <property type="nucleotide sequence ID" value="NZ_BONZ01000035.1"/>
</dbReference>
<accession>A0A8J3QRY8</accession>
<reference evidence="9" key="1">
    <citation type="submission" date="2021-01" db="EMBL/GenBank/DDBJ databases">
        <title>Whole genome shotgun sequence of Rugosimonospora africana NBRC 104875.</title>
        <authorList>
            <person name="Komaki H."/>
            <person name="Tamura T."/>
        </authorList>
    </citation>
    <scope>NUCLEOTIDE SEQUENCE</scope>
    <source>
        <strain evidence="9">NBRC 104875</strain>
    </source>
</reference>